<keyword evidence="2" id="KW-1185">Reference proteome</keyword>
<dbReference type="EMBL" id="JACCBS010000002">
    <property type="protein sequence ID" value="NYE57754.1"/>
    <property type="molecule type" value="Genomic_DNA"/>
</dbReference>
<reference evidence="1 2" key="1">
    <citation type="submission" date="2020-07" db="EMBL/GenBank/DDBJ databases">
        <title>Genomic Encyclopedia of Type Strains, Phase III (KMG-III): the genomes of soil and plant-associated and newly described type strains.</title>
        <authorList>
            <person name="Whitman W."/>
        </authorList>
    </citation>
    <scope>NUCLEOTIDE SEQUENCE [LARGE SCALE GENOMIC DNA]</scope>
    <source>
        <strain evidence="1 2">DSM 11255</strain>
    </source>
</reference>
<dbReference type="Proteomes" id="UP000604066">
    <property type="component" value="Unassembled WGS sequence"/>
</dbReference>
<comment type="caution">
    <text evidence="1">The sequence shown here is derived from an EMBL/GenBank/DDBJ whole genome shotgun (WGS) entry which is preliminary data.</text>
</comment>
<name>A0ABX2R9A7_9THEO</name>
<evidence type="ECO:0000313" key="1">
    <source>
        <dbReference type="EMBL" id="NYE57754.1"/>
    </source>
</evidence>
<protein>
    <submittedName>
        <fullName evidence="1">Uncharacterized protein</fullName>
    </submittedName>
</protein>
<sequence>MSEALIMSYKLIAIQLGDLLKWDITVNEINRVAQAIFNFKVSQIG</sequence>
<gene>
    <name evidence="1" type="ORF">HDG70_001469</name>
</gene>
<dbReference type="RefSeq" id="WP_154652772.1">
    <property type="nucleotide sequence ID" value="NZ_JACCBS010000002.1"/>
</dbReference>
<accession>A0ABX2R9A7</accession>
<organism evidence="1 2">
    <name type="scientific">Carboxydothermus ferrireducens DSM 11255</name>
    <dbReference type="NCBI Taxonomy" id="1119529"/>
    <lineage>
        <taxon>Bacteria</taxon>
        <taxon>Bacillati</taxon>
        <taxon>Bacillota</taxon>
        <taxon>Clostridia</taxon>
        <taxon>Thermoanaerobacterales</taxon>
        <taxon>Thermoanaerobacteraceae</taxon>
        <taxon>Carboxydothermus</taxon>
    </lineage>
</organism>
<proteinExistence type="predicted"/>
<evidence type="ECO:0000313" key="2">
    <source>
        <dbReference type="Proteomes" id="UP000604066"/>
    </source>
</evidence>